<organism evidence="2 3">
    <name type="scientific">Streptococcus dysgalactiae subsp. equisimilis AC-2713</name>
    <dbReference type="NCBI Taxonomy" id="759913"/>
    <lineage>
        <taxon>Bacteria</taxon>
        <taxon>Bacillati</taxon>
        <taxon>Bacillota</taxon>
        <taxon>Bacilli</taxon>
        <taxon>Lactobacillales</taxon>
        <taxon>Streptococcaceae</taxon>
        <taxon>Streptococcus</taxon>
    </lineage>
</organism>
<dbReference type="CDD" id="cd00487">
    <property type="entry name" value="Pep_deformylase"/>
    <property type="match status" value="1"/>
</dbReference>
<dbReference type="PANTHER" id="PTHR10458">
    <property type="entry name" value="PEPTIDE DEFORMYLASE"/>
    <property type="match status" value="1"/>
</dbReference>
<reference evidence="2 3" key="1">
    <citation type="submission" date="2012-05" db="EMBL/GenBank/DDBJ databases">
        <title>Complete genome sequence of a Streptococcus dysgalactiae subsp. equisimilis strain possessing Lancefield's group A antigen.</title>
        <authorList>
            <person name="Luetticken R."/>
            <person name="Bruellhoff K."/>
            <person name="Van der Linden M."/>
            <person name="Peltroche-Llacsahuanga H."/>
            <person name="Blom J."/>
            <person name="Weber-Lehmann J."/>
            <person name="Ferretti J.J."/>
            <person name="McShan W.M."/>
        </authorList>
    </citation>
    <scope>NUCLEOTIDE SEQUENCE [LARGE SCALE GENOMIC DNA]</scope>
    <source>
        <strain evidence="2 3">AC-2713</strain>
    </source>
</reference>
<keyword evidence="2" id="KW-0378">Hydrolase</keyword>
<comment type="similarity">
    <text evidence="1">Belongs to the polypeptide deformylase family.</text>
</comment>
<gene>
    <name evidence="2" type="primary">fms</name>
    <name evidence="2" type="ORF">SDSE_0864</name>
</gene>
<dbReference type="AlphaFoldDB" id="A0AB33R4G9"/>
<dbReference type="KEGG" id="sdc:SDSE_0864"/>
<dbReference type="InterPro" id="IPR023635">
    <property type="entry name" value="Peptide_deformylase"/>
</dbReference>
<dbReference type="PRINTS" id="PR01576">
    <property type="entry name" value="PDEFORMYLASE"/>
</dbReference>
<proteinExistence type="inferred from homology"/>
<dbReference type="GO" id="GO:0042586">
    <property type="term" value="F:peptide deformylase activity"/>
    <property type="evidence" value="ECO:0007669"/>
    <property type="project" value="UniProtKB-EC"/>
</dbReference>
<dbReference type="Proteomes" id="UP000009215">
    <property type="component" value="Chromosome"/>
</dbReference>
<dbReference type="InterPro" id="IPR036821">
    <property type="entry name" value="Peptide_deformylase_sf"/>
</dbReference>
<dbReference type="Gene3D" id="3.90.45.10">
    <property type="entry name" value="Peptide deformylase"/>
    <property type="match status" value="1"/>
</dbReference>
<name>A0AB33R4G9_STREQ</name>
<dbReference type="PIRSF" id="PIRSF004749">
    <property type="entry name" value="Pep_def"/>
    <property type="match status" value="1"/>
</dbReference>
<evidence type="ECO:0000313" key="3">
    <source>
        <dbReference type="Proteomes" id="UP000009215"/>
    </source>
</evidence>
<sequence length="155" mass="17762">MSHWHHTALKTVFTLGGEKMIREIVTDTFFLQQKSKAATKEDLWIGQALQDTLSFHRDHCLGLAANMIGEQKRVIIISMGFVDLVMFNPVMVSKKEAYETEESCLSLTGSRQTKRYTSITVEYVDLNWRPKRLRLSGLPAQICQHELDHLEGILI</sequence>
<dbReference type="SUPFAM" id="SSF56420">
    <property type="entry name" value="Peptide deformylase"/>
    <property type="match status" value="1"/>
</dbReference>
<accession>A0AB33R4G9</accession>
<dbReference type="Pfam" id="PF01327">
    <property type="entry name" value="Pep_deformylase"/>
    <property type="match status" value="1"/>
</dbReference>
<dbReference type="NCBIfam" id="NF006670">
    <property type="entry name" value="PRK09218.1"/>
    <property type="match status" value="1"/>
</dbReference>
<evidence type="ECO:0000256" key="1">
    <source>
        <dbReference type="ARBA" id="ARBA00010759"/>
    </source>
</evidence>
<protein>
    <submittedName>
        <fullName evidence="2">Peptide deformylase</fullName>
        <ecNumber evidence="2">3.5.1.88</ecNumber>
    </submittedName>
</protein>
<dbReference type="EC" id="3.5.1.88" evidence="2"/>
<dbReference type="EMBL" id="HE858529">
    <property type="protein sequence ID" value="CCI62361.1"/>
    <property type="molecule type" value="Genomic_DNA"/>
</dbReference>
<evidence type="ECO:0000313" key="2">
    <source>
        <dbReference type="EMBL" id="CCI62361.1"/>
    </source>
</evidence>
<dbReference type="PANTHER" id="PTHR10458:SF22">
    <property type="entry name" value="PEPTIDE DEFORMYLASE"/>
    <property type="match status" value="1"/>
</dbReference>